<dbReference type="InterPro" id="IPR046125">
    <property type="entry name" value="DUF6122"/>
</dbReference>
<reference evidence="2" key="2">
    <citation type="submission" date="2020-09" db="EMBL/GenBank/DDBJ databases">
        <authorList>
            <person name="Sun Q."/>
            <person name="Zhou Y."/>
        </authorList>
    </citation>
    <scope>NUCLEOTIDE SEQUENCE</scope>
    <source>
        <strain evidence="2">CGMCC 1.12924</strain>
    </source>
</reference>
<feature type="transmembrane region" description="Helical" evidence="1">
    <location>
        <begin position="31"/>
        <end position="47"/>
    </location>
</feature>
<name>A0A8J2VAK4_9FLAO</name>
<dbReference type="RefSeq" id="WP_188441247.1">
    <property type="nucleotide sequence ID" value="NZ_BMGK01000005.1"/>
</dbReference>
<evidence type="ECO:0000313" key="3">
    <source>
        <dbReference type="Proteomes" id="UP000652231"/>
    </source>
</evidence>
<protein>
    <submittedName>
        <fullName evidence="2">Uncharacterized protein</fullName>
    </submittedName>
</protein>
<dbReference type="AlphaFoldDB" id="A0A8J2VAK4"/>
<proteinExistence type="predicted"/>
<dbReference type="Proteomes" id="UP000652231">
    <property type="component" value="Unassembled WGS sequence"/>
</dbReference>
<keyword evidence="3" id="KW-1185">Reference proteome</keyword>
<feature type="transmembrane region" description="Helical" evidence="1">
    <location>
        <begin position="59"/>
        <end position="79"/>
    </location>
</feature>
<keyword evidence="1" id="KW-0812">Transmembrane</keyword>
<keyword evidence="1" id="KW-1133">Transmembrane helix</keyword>
<accession>A0A8J2VAK4</accession>
<feature type="transmembrane region" description="Helical" evidence="1">
    <location>
        <begin position="6"/>
        <end position="24"/>
    </location>
</feature>
<dbReference type="Pfam" id="PF19617">
    <property type="entry name" value="DUF6122"/>
    <property type="match status" value="1"/>
</dbReference>
<keyword evidence="1" id="KW-0472">Membrane</keyword>
<evidence type="ECO:0000313" key="2">
    <source>
        <dbReference type="EMBL" id="GGD92615.1"/>
    </source>
</evidence>
<sequence>MSLQFFVHYGMHFLIPLGIALVFFRQSYLKVYFIFLLAMLIDLDHLLADPIFDPNRCSIGFHLLHSYVAIGVYCLLLFFSKTRIIGFALLWHIITDAVDCLWI</sequence>
<reference evidence="2" key="1">
    <citation type="journal article" date="2014" name="Int. J. Syst. Evol. Microbiol.">
        <title>Complete genome sequence of Corynebacterium casei LMG S-19264T (=DSM 44701T), isolated from a smear-ripened cheese.</title>
        <authorList>
            <consortium name="US DOE Joint Genome Institute (JGI-PGF)"/>
            <person name="Walter F."/>
            <person name="Albersmeier A."/>
            <person name="Kalinowski J."/>
            <person name="Ruckert C."/>
        </authorList>
    </citation>
    <scope>NUCLEOTIDE SEQUENCE</scope>
    <source>
        <strain evidence="2">CGMCC 1.12924</strain>
    </source>
</reference>
<evidence type="ECO:0000256" key="1">
    <source>
        <dbReference type="SAM" id="Phobius"/>
    </source>
</evidence>
<dbReference type="EMBL" id="BMGK01000005">
    <property type="protein sequence ID" value="GGD92615.1"/>
    <property type="molecule type" value="Genomic_DNA"/>
</dbReference>
<organism evidence="2 3">
    <name type="scientific">Planktosalinus lacus</name>
    <dbReference type="NCBI Taxonomy" id="1526573"/>
    <lineage>
        <taxon>Bacteria</taxon>
        <taxon>Pseudomonadati</taxon>
        <taxon>Bacteroidota</taxon>
        <taxon>Flavobacteriia</taxon>
        <taxon>Flavobacteriales</taxon>
        <taxon>Flavobacteriaceae</taxon>
        <taxon>Planktosalinus</taxon>
    </lineage>
</organism>
<comment type="caution">
    <text evidence="2">The sequence shown here is derived from an EMBL/GenBank/DDBJ whole genome shotgun (WGS) entry which is preliminary data.</text>
</comment>
<gene>
    <name evidence="2" type="ORF">GCM10011312_15530</name>
</gene>